<sequence>MDWLDRRISVLYSIEVFQKSISAEAHMFWETLKKNTNETGDIFSPQPSELRGNIRNIANSSEIVLGYVSASKMTKKRVFATEREINLYKNLDVCEVVEEKAPDPKKWLGHYEMGYDVIQYFRETGESMWVFRNCADCRMYGTKKKPVFWPNDHI</sequence>
<protein>
    <submittedName>
        <fullName evidence="1">Uncharacterized protein</fullName>
    </submittedName>
</protein>
<proteinExistence type="predicted"/>
<accession>A0A645DA26</accession>
<dbReference type="Pfam" id="PF14054">
    <property type="entry name" value="DUF4249"/>
    <property type="match status" value="1"/>
</dbReference>
<dbReference type="EMBL" id="VSSQ01034297">
    <property type="protein sequence ID" value="MPM86194.1"/>
    <property type="molecule type" value="Genomic_DNA"/>
</dbReference>
<comment type="caution">
    <text evidence="1">The sequence shown here is derived from an EMBL/GenBank/DDBJ whole genome shotgun (WGS) entry which is preliminary data.</text>
</comment>
<name>A0A645DA26_9ZZZZ</name>
<dbReference type="InterPro" id="IPR025345">
    <property type="entry name" value="DUF4249"/>
</dbReference>
<evidence type="ECO:0000313" key="1">
    <source>
        <dbReference type="EMBL" id="MPM86194.1"/>
    </source>
</evidence>
<organism evidence="1">
    <name type="scientific">bioreactor metagenome</name>
    <dbReference type="NCBI Taxonomy" id="1076179"/>
    <lineage>
        <taxon>unclassified sequences</taxon>
        <taxon>metagenomes</taxon>
        <taxon>ecological metagenomes</taxon>
    </lineage>
</organism>
<dbReference type="AlphaFoldDB" id="A0A645DA26"/>
<gene>
    <name evidence="1" type="ORF">SDC9_133279</name>
</gene>
<reference evidence="1" key="1">
    <citation type="submission" date="2019-08" db="EMBL/GenBank/DDBJ databases">
        <authorList>
            <person name="Kucharzyk K."/>
            <person name="Murdoch R.W."/>
            <person name="Higgins S."/>
            <person name="Loffler F."/>
        </authorList>
    </citation>
    <scope>NUCLEOTIDE SEQUENCE</scope>
</reference>